<gene>
    <name evidence="1" type="ORF">NCTC12282_05784</name>
</gene>
<organism evidence="1 2">
    <name type="scientific">Budvicia aquatica</name>
    <dbReference type="NCBI Taxonomy" id="82979"/>
    <lineage>
        <taxon>Bacteria</taxon>
        <taxon>Pseudomonadati</taxon>
        <taxon>Pseudomonadota</taxon>
        <taxon>Gammaproteobacteria</taxon>
        <taxon>Enterobacterales</taxon>
        <taxon>Budviciaceae</taxon>
        <taxon>Budvicia</taxon>
    </lineage>
</organism>
<accession>A0A484ZV63</accession>
<evidence type="ECO:0000313" key="1">
    <source>
        <dbReference type="EMBL" id="VFS52340.1"/>
    </source>
</evidence>
<proteinExistence type="predicted"/>
<dbReference type="AlphaFoldDB" id="A0A484ZV63"/>
<reference evidence="1 2" key="1">
    <citation type="submission" date="2019-03" db="EMBL/GenBank/DDBJ databases">
        <authorList>
            <consortium name="Pathogen Informatics"/>
        </authorList>
    </citation>
    <scope>NUCLEOTIDE SEQUENCE [LARGE SCALE GENOMIC DNA]</scope>
    <source>
        <strain evidence="1 2">NCTC12282</strain>
    </source>
</reference>
<protein>
    <submittedName>
        <fullName evidence="1">Uncharacterized protein</fullName>
    </submittedName>
</protein>
<name>A0A484ZV63_9GAMM</name>
<dbReference type="Proteomes" id="UP000373449">
    <property type="component" value="Unassembled WGS sequence"/>
</dbReference>
<evidence type="ECO:0000313" key="2">
    <source>
        <dbReference type="Proteomes" id="UP000373449"/>
    </source>
</evidence>
<sequence>MAKRLTTALSKHNYDGEKQVQTTITETIN</sequence>
<dbReference type="EMBL" id="CAADJA010000002">
    <property type="protein sequence ID" value="VFS52340.1"/>
    <property type="molecule type" value="Genomic_DNA"/>
</dbReference>